<dbReference type="Pfam" id="PF00990">
    <property type="entry name" value="GGDEF"/>
    <property type="match status" value="1"/>
</dbReference>
<comment type="catalytic activity">
    <reaction evidence="2">
        <text>2 GTP = 3',3'-c-di-GMP + 2 diphosphate</text>
        <dbReference type="Rhea" id="RHEA:24898"/>
        <dbReference type="ChEBI" id="CHEBI:33019"/>
        <dbReference type="ChEBI" id="CHEBI:37565"/>
        <dbReference type="ChEBI" id="CHEBI:58805"/>
        <dbReference type="EC" id="2.7.7.65"/>
    </reaction>
</comment>
<dbReference type="EMBL" id="JBHTIT010000001">
    <property type="protein sequence ID" value="MFD0949858.1"/>
    <property type="molecule type" value="Genomic_DNA"/>
</dbReference>
<keyword evidence="3" id="KW-1133">Transmembrane helix</keyword>
<dbReference type="NCBIfam" id="TIGR00254">
    <property type="entry name" value="GGDEF"/>
    <property type="match status" value="1"/>
</dbReference>
<keyword evidence="6" id="KW-1185">Reference proteome</keyword>
<dbReference type="InterPro" id="IPR043128">
    <property type="entry name" value="Rev_trsase/Diguanyl_cyclase"/>
</dbReference>
<gene>
    <name evidence="5" type="ORF">ACFQ0F_05570</name>
</gene>
<proteinExistence type="predicted"/>
<feature type="transmembrane region" description="Helical" evidence="3">
    <location>
        <begin position="177"/>
        <end position="199"/>
    </location>
</feature>
<dbReference type="EC" id="2.7.7.65" evidence="1"/>
<evidence type="ECO:0000256" key="1">
    <source>
        <dbReference type="ARBA" id="ARBA00012528"/>
    </source>
</evidence>
<dbReference type="PANTHER" id="PTHR45138">
    <property type="entry name" value="REGULATORY COMPONENTS OF SENSORY TRANSDUCTION SYSTEM"/>
    <property type="match status" value="1"/>
</dbReference>
<protein>
    <recommendedName>
        <fullName evidence="1">diguanylate cyclase</fullName>
        <ecNumber evidence="1">2.7.7.65</ecNumber>
    </recommendedName>
</protein>
<dbReference type="Proteomes" id="UP001597044">
    <property type="component" value="Unassembled WGS sequence"/>
</dbReference>
<dbReference type="SMART" id="SM00267">
    <property type="entry name" value="GGDEF"/>
    <property type="match status" value="1"/>
</dbReference>
<dbReference type="Gene3D" id="3.30.70.270">
    <property type="match status" value="1"/>
</dbReference>
<reference evidence="6" key="1">
    <citation type="journal article" date="2019" name="Int. J. Syst. Evol. Microbiol.">
        <title>The Global Catalogue of Microorganisms (GCM) 10K type strain sequencing project: providing services to taxonomists for standard genome sequencing and annotation.</title>
        <authorList>
            <consortium name="The Broad Institute Genomics Platform"/>
            <consortium name="The Broad Institute Genome Sequencing Center for Infectious Disease"/>
            <person name="Wu L."/>
            <person name="Ma J."/>
        </authorList>
    </citation>
    <scope>NUCLEOTIDE SEQUENCE [LARGE SCALE GENOMIC DNA]</scope>
    <source>
        <strain evidence="6">CCUG 63419</strain>
    </source>
</reference>
<keyword evidence="3" id="KW-0812">Transmembrane</keyword>
<evidence type="ECO:0000313" key="6">
    <source>
        <dbReference type="Proteomes" id="UP001597044"/>
    </source>
</evidence>
<evidence type="ECO:0000313" key="5">
    <source>
        <dbReference type="EMBL" id="MFD0949858.1"/>
    </source>
</evidence>
<dbReference type="SUPFAM" id="SSF55073">
    <property type="entry name" value="Nucleotide cyclase"/>
    <property type="match status" value="1"/>
</dbReference>
<dbReference type="InterPro" id="IPR050469">
    <property type="entry name" value="Diguanylate_Cyclase"/>
</dbReference>
<dbReference type="InterPro" id="IPR029787">
    <property type="entry name" value="Nucleotide_cyclase"/>
</dbReference>
<organism evidence="5 6">
    <name type="scientific">Paraperlucidibaca wandonensis</name>
    <dbReference type="NCBI Taxonomy" id="1268273"/>
    <lineage>
        <taxon>Bacteria</taxon>
        <taxon>Pseudomonadati</taxon>
        <taxon>Pseudomonadota</taxon>
        <taxon>Gammaproteobacteria</taxon>
        <taxon>Moraxellales</taxon>
        <taxon>Moraxellaceae</taxon>
        <taxon>Paraperlucidibaca</taxon>
    </lineage>
</organism>
<evidence type="ECO:0000259" key="4">
    <source>
        <dbReference type="PROSITE" id="PS50887"/>
    </source>
</evidence>
<feature type="transmembrane region" description="Helical" evidence="3">
    <location>
        <begin position="137"/>
        <end position="157"/>
    </location>
</feature>
<keyword evidence="3" id="KW-0472">Membrane</keyword>
<evidence type="ECO:0000256" key="3">
    <source>
        <dbReference type="SAM" id="Phobius"/>
    </source>
</evidence>
<accession>A0ABW3HEH8</accession>
<feature type="transmembrane region" description="Helical" evidence="3">
    <location>
        <begin position="24"/>
        <end position="45"/>
    </location>
</feature>
<evidence type="ECO:0000256" key="2">
    <source>
        <dbReference type="ARBA" id="ARBA00034247"/>
    </source>
</evidence>
<sequence>MKQLTVWRKRIAAALEWSAVDKGLILMAVAIPLYLQYLCWSLYVINRPDRDLLVHVDVIRRVMEVELLLIAVGLMISGAGLFLRKRRPNFLPFQHATLQYYSLSLVLMSYSIGTLSFPVGIVLLGAPIFGFILLDRWAVWSAVLSSVVLLFTLNYAAVAGYIPYAPSKVTPASAHAFSFWMLSEVFFAAPFLILITFMADQMLTWWRAREDHIRVLSRSDGLTGLANRRHIFSEANAAASASRDSSPLACVLLDLDHFKRVNDSHGHATGDRVLKATAECLTAMVRAGDSVGRYGGEEFLIILPNTDATEAHAIAERCRAAIKALIVVNDQGEPVAISASFGLTLLSSSDGSMDAAIARADEALYQAKGNGRNRVEILLASSGTVPSDAFSKNRR</sequence>
<dbReference type="InterPro" id="IPR000160">
    <property type="entry name" value="GGDEF_dom"/>
</dbReference>
<feature type="transmembrane region" description="Helical" evidence="3">
    <location>
        <begin position="103"/>
        <end position="125"/>
    </location>
</feature>
<dbReference type="PROSITE" id="PS50887">
    <property type="entry name" value="GGDEF"/>
    <property type="match status" value="1"/>
</dbReference>
<feature type="domain" description="GGDEF" evidence="4">
    <location>
        <begin position="246"/>
        <end position="380"/>
    </location>
</feature>
<name>A0ABW3HEH8_9GAMM</name>
<feature type="transmembrane region" description="Helical" evidence="3">
    <location>
        <begin position="65"/>
        <end position="83"/>
    </location>
</feature>
<dbReference type="RefSeq" id="WP_379069920.1">
    <property type="nucleotide sequence ID" value="NZ_JBHTIT010000001.1"/>
</dbReference>
<comment type="caution">
    <text evidence="5">The sequence shown here is derived from an EMBL/GenBank/DDBJ whole genome shotgun (WGS) entry which is preliminary data.</text>
</comment>
<dbReference type="CDD" id="cd01949">
    <property type="entry name" value="GGDEF"/>
    <property type="match status" value="1"/>
</dbReference>
<dbReference type="PANTHER" id="PTHR45138:SF9">
    <property type="entry name" value="DIGUANYLATE CYCLASE DGCM-RELATED"/>
    <property type="match status" value="1"/>
</dbReference>